<protein>
    <recommendedName>
        <fullName evidence="2">Rubredoxin-like domain-containing protein</fullName>
    </recommendedName>
</protein>
<evidence type="ECO:0000256" key="1">
    <source>
        <dbReference type="SAM" id="Phobius"/>
    </source>
</evidence>
<dbReference type="InterPro" id="IPR024934">
    <property type="entry name" value="Rubredoxin-like_dom"/>
</dbReference>
<keyword evidence="1" id="KW-0812">Transmembrane</keyword>
<dbReference type="RefSeq" id="WP_015403153.1">
    <property type="nucleotide sequence ID" value="NC_020304.1"/>
</dbReference>
<name>M1P6Y8_DESSD</name>
<dbReference type="KEGG" id="dsf:UWK_00883"/>
<dbReference type="SUPFAM" id="SSF57802">
    <property type="entry name" value="Rubredoxin-like"/>
    <property type="match status" value="1"/>
</dbReference>
<gene>
    <name evidence="3" type="ordered locus">UWK_00883</name>
</gene>
<feature type="transmembrane region" description="Helical" evidence="1">
    <location>
        <begin position="188"/>
        <end position="210"/>
    </location>
</feature>
<sequence>MKKWKCSVCGYIHEGDEPPEKCPLCGADREKFVEISSSEESIDEAAQIATEKEQVLTTAPPQEQLTLFEKVSDLLVKNHLHPISVHTPNGIIPVAVLLLVLGMLASSQGLANAAYYNMIAVLLSMPLVIFTGYVTWQKKYKGAKTSVFKIKIAASVVATVILFGLVIWKTIEPDVLITPSLDRWLFLIWSSFMLAAVGLAGHLGGQLVFAGKR</sequence>
<evidence type="ECO:0000259" key="2">
    <source>
        <dbReference type="PROSITE" id="PS50903"/>
    </source>
</evidence>
<dbReference type="Pfam" id="PF21349">
    <property type="entry name" value="RUBY_RBDX"/>
    <property type="match status" value="1"/>
</dbReference>
<keyword evidence="1" id="KW-1133">Transmembrane helix</keyword>
<dbReference type="OrthoDB" id="9799749at2"/>
<dbReference type="Gene3D" id="2.20.28.10">
    <property type="match status" value="1"/>
</dbReference>
<dbReference type="EMBL" id="CP003985">
    <property type="protein sequence ID" value="AGF77457.1"/>
    <property type="molecule type" value="Genomic_DNA"/>
</dbReference>
<feature type="transmembrane region" description="Helical" evidence="1">
    <location>
        <begin position="90"/>
        <end position="108"/>
    </location>
</feature>
<feature type="transmembrane region" description="Helical" evidence="1">
    <location>
        <begin position="114"/>
        <end position="136"/>
    </location>
</feature>
<dbReference type="STRING" id="1167006.UWK_00883"/>
<evidence type="ECO:0000313" key="3">
    <source>
        <dbReference type="EMBL" id="AGF77457.1"/>
    </source>
</evidence>
<feature type="domain" description="Rubredoxin-like" evidence="2">
    <location>
        <begin position="1"/>
        <end position="35"/>
    </location>
</feature>
<dbReference type="PROSITE" id="PS50903">
    <property type="entry name" value="RUBREDOXIN_LIKE"/>
    <property type="match status" value="1"/>
</dbReference>
<feature type="transmembrane region" description="Helical" evidence="1">
    <location>
        <begin position="148"/>
        <end position="168"/>
    </location>
</feature>
<accession>M1P6Y8</accession>
<dbReference type="HOGENOM" id="CLU_070017_0_0_7"/>
<dbReference type="Proteomes" id="UP000011721">
    <property type="component" value="Chromosome"/>
</dbReference>
<dbReference type="Pfam" id="PF09990">
    <property type="entry name" value="DUF2231"/>
    <property type="match status" value="1"/>
</dbReference>
<dbReference type="CDD" id="cd00729">
    <property type="entry name" value="rubredoxin_SM"/>
    <property type="match status" value="1"/>
</dbReference>
<dbReference type="GO" id="GO:0005506">
    <property type="term" value="F:iron ion binding"/>
    <property type="evidence" value="ECO:0007669"/>
    <property type="project" value="InterPro"/>
</dbReference>
<dbReference type="eggNOG" id="COG1592">
    <property type="taxonomic scope" value="Bacteria"/>
</dbReference>
<keyword evidence="1" id="KW-0472">Membrane</keyword>
<keyword evidence="4" id="KW-1185">Reference proteome</keyword>
<proteinExistence type="predicted"/>
<evidence type="ECO:0000313" key="4">
    <source>
        <dbReference type="Proteomes" id="UP000011721"/>
    </source>
</evidence>
<organism evidence="3 4">
    <name type="scientific">Desulfocapsa sulfexigens (strain DSM 10523 / SB164P1)</name>
    <dbReference type="NCBI Taxonomy" id="1167006"/>
    <lineage>
        <taxon>Bacteria</taxon>
        <taxon>Pseudomonadati</taxon>
        <taxon>Thermodesulfobacteriota</taxon>
        <taxon>Desulfobulbia</taxon>
        <taxon>Desulfobulbales</taxon>
        <taxon>Desulfocapsaceae</taxon>
        <taxon>Desulfocapsa</taxon>
    </lineage>
</organism>
<reference evidence="4" key="1">
    <citation type="journal article" date="2013" name="Stand. Genomic Sci.">
        <title>Complete genome sequence of Desulfocapsa sulfexigens, a marine deltaproteobacterium specialized in disproportionating inorganic sulfur compounds.</title>
        <authorList>
            <person name="Finster K.W."/>
            <person name="Kjeldsen K.U."/>
            <person name="Kube M."/>
            <person name="Reinhardt R."/>
            <person name="Mussmann M."/>
            <person name="Amann R."/>
            <person name="Schreiber L."/>
        </authorList>
    </citation>
    <scope>NUCLEOTIDE SEQUENCE [LARGE SCALE GENOMIC DNA]</scope>
    <source>
        <strain evidence="4">DSM 10523 / SB164P1</strain>
    </source>
</reference>
<dbReference type="AlphaFoldDB" id="M1P6Y8"/>
<dbReference type="InterPro" id="IPR048574">
    <property type="entry name" value="RUBY_RBDX"/>
</dbReference>
<dbReference type="InterPro" id="IPR019251">
    <property type="entry name" value="DUF2231_TM"/>
</dbReference>
<dbReference type="eggNOG" id="COG4244">
    <property type="taxonomic scope" value="Bacteria"/>
</dbReference>